<dbReference type="OrthoDB" id="460030at2759"/>
<gene>
    <name evidence="2" type="ORF">SNAT2548_LOCUS2432</name>
</gene>
<proteinExistence type="predicted"/>
<feature type="region of interest" description="Disordered" evidence="1">
    <location>
        <begin position="1"/>
        <end position="55"/>
    </location>
</feature>
<dbReference type="Proteomes" id="UP000604046">
    <property type="component" value="Unassembled WGS sequence"/>
</dbReference>
<name>A0A812I397_9DINO</name>
<evidence type="ECO:0000313" key="2">
    <source>
        <dbReference type="EMBL" id="CAE6969802.1"/>
    </source>
</evidence>
<organism evidence="2 3">
    <name type="scientific">Symbiodinium natans</name>
    <dbReference type="NCBI Taxonomy" id="878477"/>
    <lineage>
        <taxon>Eukaryota</taxon>
        <taxon>Sar</taxon>
        <taxon>Alveolata</taxon>
        <taxon>Dinophyceae</taxon>
        <taxon>Suessiales</taxon>
        <taxon>Symbiodiniaceae</taxon>
        <taxon>Symbiodinium</taxon>
    </lineage>
</organism>
<protein>
    <submittedName>
        <fullName evidence="2">Uncharacterized protein</fullName>
    </submittedName>
</protein>
<feature type="region of interest" description="Disordered" evidence="1">
    <location>
        <begin position="78"/>
        <end position="125"/>
    </location>
</feature>
<comment type="caution">
    <text evidence="2">The sequence shown here is derived from an EMBL/GenBank/DDBJ whole genome shotgun (WGS) entry which is preliminary data.</text>
</comment>
<dbReference type="EMBL" id="CAJNDS010000142">
    <property type="protein sequence ID" value="CAE6969802.1"/>
    <property type="molecule type" value="Genomic_DNA"/>
</dbReference>
<feature type="compositionally biased region" description="Basic and acidic residues" evidence="1">
    <location>
        <begin position="25"/>
        <end position="52"/>
    </location>
</feature>
<feature type="compositionally biased region" description="Basic residues" evidence="1">
    <location>
        <begin position="92"/>
        <end position="108"/>
    </location>
</feature>
<accession>A0A812I397</accession>
<evidence type="ECO:0000313" key="3">
    <source>
        <dbReference type="Proteomes" id="UP000604046"/>
    </source>
</evidence>
<keyword evidence="3" id="KW-1185">Reference proteome</keyword>
<dbReference type="AlphaFoldDB" id="A0A812I397"/>
<evidence type="ECO:0000256" key="1">
    <source>
        <dbReference type="SAM" id="MobiDB-lite"/>
    </source>
</evidence>
<feature type="compositionally biased region" description="Low complexity" evidence="1">
    <location>
        <begin position="109"/>
        <end position="120"/>
    </location>
</feature>
<sequence length="288" mass="31320">MREPSLLDQVSNAGVGEPVVGAGLLRKDVGGKRPDEAERGRERQRQAKRKTDVQQGLVALAAGSKGIARMNFVQQISSEEDAAAKPNASSRDRKRKKRKRDGRRRRSSSSRPSSRSSSSSVVATTRDGGVESLAVASRKKPGKLLRSGLMEMRQYLLDHGGAAASQDSVGEDWRSTKVGAYISQVLFVNHSPDTMGIRNAREIVTLATCLDHLLSGQLARAGDVLMQRLKAVESSLTDGWSVARHHELIPPARPAIANDRERDFAAKAALRAARLQESLQKTRVQKSG</sequence>
<reference evidence="2" key="1">
    <citation type="submission" date="2021-02" db="EMBL/GenBank/DDBJ databases">
        <authorList>
            <person name="Dougan E. K."/>
            <person name="Rhodes N."/>
            <person name="Thang M."/>
            <person name="Chan C."/>
        </authorList>
    </citation>
    <scope>NUCLEOTIDE SEQUENCE</scope>
</reference>